<sequence>MLPCILGWSIHTYSFRLLAYFYVASSTIGYLVELNQEMKPD</sequence>
<dbReference type="AlphaFoldDB" id="A0A2P2QWV4"/>
<feature type="transmembrane region" description="Helical" evidence="1">
    <location>
        <begin position="13"/>
        <end position="32"/>
    </location>
</feature>
<keyword evidence="1" id="KW-1133">Transmembrane helix</keyword>
<reference evidence="2" key="1">
    <citation type="submission" date="2018-02" db="EMBL/GenBank/DDBJ databases">
        <title>Rhizophora mucronata_Transcriptome.</title>
        <authorList>
            <person name="Meera S.P."/>
            <person name="Sreeshan A."/>
            <person name="Augustine A."/>
        </authorList>
    </citation>
    <scope>NUCLEOTIDE SEQUENCE</scope>
    <source>
        <tissue evidence="2">Leaf</tissue>
    </source>
</reference>
<accession>A0A2P2QWV4</accession>
<organism evidence="2">
    <name type="scientific">Rhizophora mucronata</name>
    <name type="common">Asiatic mangrove</name>
    <dbReference type="NCBI Taxonomy" id="61149"/>
    <lineage>
        <taxon>Eukaryota</taxon>
        <taxon>Viridiplantae</taxon>
        <taxon>Streptophyta</taxon>
        <taxon>Embryophyta</taxon>
        <taxon>Tracheophyta</taxon>
        <taxon>Spermatophyta</taxon>
        <taxon>Magnoliopsida</taxon>
        <taxon>eudicotyledons</taxon>
        <taxon>Gunneridae</taxon>
        <taxon>Pentapetalae</taxon>
        <taxon>rosids</taxon>
        <taxon>fabids</taxon>
        <taxon>Malpighiales</taxon>
        <taxon>Rhizophoraceae</taxon>
        <taxon>Rhizophora</taxon>
    </lineage>
</organism>
<protein>
    <submittedName>
        <fullName evidence="2">Uncharacterized protein</fullName>
    </submittedName>
</protein>
<dbReference type="EMBL" id="GGEC01090897">
    <property type="protein sequence ID" value="MBX71381.1"/>
    <property type="molecule type" value="Transcribed_RNA"/>
</dbReference>
<evidence type="ECO:0000313" key="2">
    <source>
        <dbReference type="EMBL" id="MBX71381.1"/>
    </source>
</evidence>
<keyword evidence="1" id="KW-0472">Membrane</keyword>
<evidence type="ECO:0000256" key="1">
    <source>
        <dbReference type="SAM" id="Phobius"/>
    </source>
</evidence>
<keyword evidence="1" id="KW-0812">Transmembrane</keyword>
<name>A0A2P2QWV4_RHIMU</name>
<proteinExistence type="predicted"/>